<accession>A0ABU0LYF4</accession>
<comment type="function">
    <text evidence="1">Multidrug efflux pump.</text>
</comment>
<keyword evidence="6" id="KW-0472">Membrane</keyword>
<evidence type="ECO:0000256" key="1">
    <source>
        <dbReference type="ARBA" id="ARBA00003408"/>
    </source>
</evidence>
<sequence>MFIFSKLKTYFPENWSEWKLYFVKTVPIIFSSIFFALNSFVDNFMVTSIPNATASLGFANSWTAAISSFFIGVGGFGSVLVGQFYGAKKYKEVVEVINYRISFSLIIALAFSIAAWTAPAQFLDVFSHGQDRDQNQTIEYLNIIAISWILLAFTYNSGNLLREVAFAKLSFISTLITLVTNIVFNLIFVYVANLGAVGTAYASVISRVVALILNVAFMYKAKREITVNYFMFWRFSKAIMIQFNRRMLGTIIYSLAINLVIFRSSLWNFGFPTLGPSEYQVTGPGVLGLALAVANLMTSSFQAINGNINYFVGRYIGTDDWKLALKNGKKVMGVNFLVSLWLSLSTAIFIVIVTVIPGFASGVYTSAYEHMISTPGASEASAAAVASQAEAYYLDTLRNTVLVTAAFNPIWMLLLTTLRIVGAGGRSNAVSTVNLLTGVGQILWLTVIVYVILPHSPVLRQNLPLATVVFFASDFLRWTCFELMKWKMKWIRNLNVEHDGLKEKNLTTNN</sequence>
<evidence type="ECO:0000256" key="4">
    <source>
        <dbReference type="ARBA" id="ARBA00022448"/>
    </source>
</evidence>
<feature type="transmembrane region" description="Helical" evidence="6">
    <location>
        <begin position="61"/>
        <end position="85"/>
    </location>
</feature>
<feature type="transmembrane region" description="Helical" evidence="6">
    <location>
        <begin position="247"/>
        <end position="266"/>
    </location>
</feature>
<proteinExistence type="inferred from homology"/>
<dbReference type="EMBL" id="JAUSWO010000001">
    <property type="protein sequence ID" value="MDQ0513730.1"/>
    <property type="molecule type" value="Genomic_DNA"/>
</dbReference>
<evidence type="ECO:0000256" key="2">
    <source>
        <dbReference type="ARBA" id="ARBA00010199"/>
    </source>
</evidence>
<evidence type="ECO:0000313" key="8">
    <source>
        <dbReference type="Proteomes" id="UP001240643"/>
    </source>
</evidence>
<reference evidence="7" key="1">
    <citation type="submission" date="2023-07" db="EMBL/GenBank/DDBJ databases">
        <title>Genomic Encyclopedia of Type Strains, Phase IV (KMG-IV): sequencing the most valuable type-strain genomes for metagenomic binning, comparative biology and taxonomic classification.</title>
        <authorList>
            <person name="Goeker M."/>
        </authorList>
    </citation>
    <scope>NUCLEOTIDE SEQUENCE [LARGE SCALE GENOMIC DNA]</scope>
    <source>
        <strain evidence="7">DSM 21204</strain>
    </source>
</reference>
<feature type="transmembrane region" description="Helical" evidence="6">
    <location>
        <begin position="465"/>
        <end position="484"/>
    </location>
</feature>
<evidence type="ECO:0000256" key="3">
    <source>
        <dbReference type="ARBA" id="ARBA00020268"/>
    </source>
</evidence>
<feature type="transmembrane region" description="Helical" evidence="6">
    <location>
        <begin position="286"/>
        <end position="312"/>
    </location>
</feature>
<feature type="transmembrane region" description="Helical" evidence="6">
    <location>
        <begin position="333"/>
        <end position="356"/>
    </location>
</feature>
<name>A0ABU0LYF4_9BACT</name>
<gene>
    <name evidence="7" type="ORF">J2Z62_000168</name>
</gene>
<keyword evidence="8" id="KW-1185">Reference proteome</keyword>
<organism evidence="7 8">
    <name type="scientific">Mycoplasmoides fastidiosum</name>
    <dbReference type="NCBI Taxonomy" id="92758"/>
    <lineage>
        <taxon>Bacteria</taxon>
        <taxon>Bacillati</taxon>
        <taxon>Mycoplasmatota</taxon>
        <taxon>Mycoplasmoidales</taxon>
        <taxon>Mycoplasmoidaceae</taxon>
        <taxon>Mycoplasmoides</taxon>
    </lineage>
</organism>
<dbReference type="Pfam" id="PF01554">
    <property type="entry name" value="MatE"/>
    <property type="match status" value="1"/>
</dbReference>
<feature type="transmembrane region" description="Helical" evidence="6">
    <location>
        <begin position="138"/>
        <end position="157"/>
    </location>
</feature>
<evidence type="ECO:0000313" key="7">
    <source>
        <dbReference type="EMBL" id="MDQ0513730.1"/>
    </source>
</evidence>
<protein>
    <recommendedName>
        <fullName evidence="3">Probable multidrug resistance protein NorM</fullName>
    </recommendedName>
    <alternativeName>
        <fullName evidence="5">Multidrug-efflux transporter</fullName>
    </alternativeName>
</protein>
<dbReference type="Proteomes" id="UP001240643">
    <property type="component" value="Unassembled WGS sequence"/>
</dbReference>
<feature type="transmembrane region" description="Helical" evidence="6">
    <location>
        <begin position="401"/>
        <end position="421"/>
    </location>
</feature>
<comment type="similarity">
    <text evidence="2">Belongs to the multi antimicrobial extrusion (MATE) (TC 2.A.66.1) family.</text>
</comment>
<dbReference type="InterPro" id="IPR002528">
    <property type="entry name" value="MATE_fam"/>
</dbReference>
<keyword evidence="4" id="KW-0813">Transport</keyword>
<feature type="transmembrane region" description="Helical" evidence="6">
    <location>
        <begin position="433"/>
        <end position="453"/>
    </location>
</feature>
<feature type="transmembrane region" description="Helical" evidence="6">
    <location>
        <begin position="21"/>
        <end position="41"/>
    </location>
</feature>
<evidence type="ECO:0000256" key="6">
    <source>
        <dbReference type="SAM" id="Phobius"/>
    </source>
</evidence>
<keyword evidence="6" id="KW-1133">Transmembrane helix</keyword>
<dbReference type="RefSeq" id="WP_307291586.1">
    <property type="nucleotide sequence ID" value="NZ_JAUSWO010000001.1"/>
</dbReference>
<evidence type="ECO:0000256" key="5">
    <source>
        <dbReference type="ARBA" id="ARBA00031636"/>
    </source>
</evidence>
<comment type="caution">
    <text evidence="7">The sequence shown here is derived from an EMBL/GenBank/DDBJ whole genome shotgun (WGS) entry which is preliminary data.</text>
</comment>
<feature type="transmembrane region" description="Helical" evidence="6">
    <location>
        <begin position="169"/>
        <end position="192"/>
    </location>
</feature>
<dbReference type="PANTHER" id="PTHR43298">
    <property type="entry name" value="MULTIDRUG RESISTANCE PROTEIN NORM-RELATED"/>
    <property type="match status" value="1"/>
</dbReference>
<dbReference type="InterPro" id="IPR050222">
    <property type="entry name" value="MATE_MdtK"/>
</dbReference>
<keyword evidence="6" id="KW-0812">Transmembrane</keyword>
<feature type="transmembrane region" description="Helical" evidence="6">
    <location>
        <begin position="198"/>
        <end position="219"/>
    </location>
</feature>
<dbReference type="PANTHER" id="PTHR43298:SF2">
    <property type="entry name" value="FMN_FAD EXPORTER YEEO-RELATED"/>
    <property type="match status" value="1"/>
</dbReference>
<feature type="transmembrane region" description="Helical" evidence="6">
    <location>
        <begin position="97"/>
        <end position="118"/>
    </location>
</feature>